<dbReference type="SMART" id="SM00698">
    <property type="entry name" value="MORN"/>
    <property type="match status" value="4"/>
</dbReference>
<reference evidence="3" key="1">
    <citation type="submission" date="2020-10" db="EMBL/GenBank/DDBJ databases">
        <authorList>
            <person name="Gilroy R."/>
        </authorList>
    </citation>
    <scope>NUCLEOTIDE SEQUENCE</scope>
    <source>
        <strain evidence="3">ChiSxjej1B13-7958</strain>
    </source>
</reference>
<dbReference type="SUPFAM" id="SSF82185">
    <property type="entry name" value="Histone H3 K4-specific methyltransferase SET7/9 N-terminal domain"/>
    <property type="match status" value="2"/>
</dbReference>
<feature type="transmembrane region" description="Helical" evidence="2">
    <location>
        <begin position="70"/>
        <end position="92"/>
    </location>
</feature>
<dbReference type="PANTHER" id="PTHR43215">
    <property type="entry name" value="RADIAL SPOKE HEAD 1 HOMOLOG"/>
    <property type="match status" value="1"/>
</dbReference>
<dbReference type="AlphaFoldDB" id="A0A9D1DFT1"/>
<accession>A0A9D1DFT1</accession>
<organism evidence="3 4">
    <name type="scientific">Candidatus Caccousia avicola</name>
    <dbReference type="NCBI Taxonomy" id="2840721"/>
    <lineage>
        <taxon>Bacteria</taxon>
        <taxon>Bacillati</taxon>
        <taxon>Bacillota</taxon>
        <taxon>Clostridia</taxon>
        <taxon>Eubacteriales</taxon>
        <taxon>Oscillospiraceae</taxon>
        <taxon>Oscillospiraceae incertae sedis</taxon>
        <taxon>Candidatus Caccousia</taxon>
    </lineage>
</organism>
<name>A0A9D1DFT1_9FIRM</name>
<dbReference type="Pfam" id="PF02493">
    <property type="entry name" value="MORN"/>
    <property type="match status" value="4"/>
</dbReference>
<evidence type="ECO:0000256" key="2">
    <source>
        <dbReference type="SAM" id="Phobius"/>
    </source>
</evidence>
<sequence>MNRIFNTLFSTIQAKVIGLWTKIRLWTSRSYWETKGITSLRQFFNNLLNIRPKDKTDYYPVFSWLVSKRLAFALVVLVGLASVFYICVFSPVSSMLFSESATIPVFRYNSIPLKFQSGKVEILAADGHTAYIGEVSKGAASGQGDLYRADGSLLYSGTFSDSRYNGDGKLYYPNGVLQYEGAFVDNLFEGQGTQYRQSGVMEYAGQFLKGQWSGAGVLYNSGGNQIFTGNFLAGRLLYSEFLGKTTAEVAAMYSGQSTVYNSSSEHCVSMDEINALYTADDGSDTLSAEWALTEVLVLDSVFPTTDGEISKINDLTAHFGEPVYFGYTWPNLTEAVGIQRLSETGKGRFAPITMEMTSSFEDVQTVNSYDQNYELYIYVYEADGLTYTFYCDTSTSDFSMYSIAQSTAQQSAGEGGA</sequence>
<evidence type="ECO:0000313" key="4">
    <source>
        <dbReference type="Proteomes" id="UP000824242"/>
    </source>
</evidence>
<gene>
    <name evidence="3" type="ORF">IAB89_06960</name>
</gene>
<evidence type="ECO:0008006" key="5">
    <source>
        <dbReference type="Google" id="ProtNLM"/>
    </source>
</evidence>
<dbReference type="Proteomes" id="UP000824242">
    <property type="component" value="Unassembled WGS sequence"/>
</dbReference>
<comment type="caution">
    <text evidence="3">The sequence shown here is derived from an EMBL/GenBank/DDBJ whole genome shotgun (WGS) entry which is preliminary data.</text>
</comment>
<keyword evidence="2" id="KW-1133">Transmembrane helix</keyword>
<evidence type="ECO:0000313" key="3">
    <source>
        <dbReference type="EMBL" id="HIR47384.1"/>
    </source>
</evidence>
<dbReference type="InterPro" id="IPR003409">
    <property type="entry name" value="MORN"/>
</dbReference>
<evidence type="ECO:0000256" key="1">
    <source>
        <dbReference type="ARBA" id="ARBA00022737"/>
    </source>
</evidence>
<dbReference type="EMBL" id="DVGZ01000073">
    <property type="protein sequence ID" value="HIR47384.1"/>
    <property type="molecule type" value="Genomic_DNA"/>
</dbReference>
<dbReference type="Gene3D" id="2.20.110.10">
    <property type="entry name" value="Histone H3 K4-specific methyltransferase SET7/9 N-terminal domain"/>
    <property type="match status" value="1"/>
</dbReference>
<keyword evidence="1" id="KW-0677">Repeat</keyword>
<reference evidence="3" key="2">
    <citation type="journal article" date="2021" name="PeerJ">
        <title>Extensive microbial diversity within the chicken gut microbiome revealed by metagenomics and culture.</title>
        <authorList>
            <person name="Gilroy R."/>
            <person name="Ravi A."/>
            <person name="Getino M."/>
            <person name="Pursley I."/>
            <person name="Horton D.L."/>
            <person name="Alikhan N.F."/>
            <person name="Baker D."/>
            <person name="Gharbi K."/>
            <person name="Hall N."/>
            <person name="Watson M."/>
            <person name="Adriaenssens E.M."/>
            <person name="Foster-Nyarko E."/>
            <person name="Jarju S."/>
            <person name="Secka A."/>
            <person name="Antonio M."/>
            <person name="Oren A."/>
            <person name="Chaudhuri R.R."/>
            <person name="La Ragione R."/>
            <person name="Hildebrand F."/>
            <person name="Pallen M.J."/>
        </authorList>
    </citation>
    <scope>NUCLEOTIDE SEQUENCE</scope>
    <source>
        <strain evidence="3">ChiSxjej1B13-7958</strain>
    </source>
</reference>
<keyword evidence="2" id="KW-0472">Membrane</keyword>
<keyword evidence="2" id="KW-0812">Transmembrane</keyword>
<protein>
    <recommendedName>
        <fullName evidence="5">MORN repeat protein</fullName>
    </recommendedName>
</protein>
<dbReference type="PANTHER" id="PTHR43215:SF14">
    <property type="entry name" value="RADIAL SPOKE HEAD 1 HOMOLOG"/>
    <property type="match status" value="1"/>
</dbReference>
<proteinExistence type="predicted"/>